<dbReference type="AlphaFoldDB" id="A0A1Y2CTN0"/>
<evidence type="ECO:0000313" key="4">
    <source>
        <dbReference type="Proteomes" id="UP000193920"/>
    </source>
</evidence>
<accession>A0A1Y2CTN0</accession>
<organism evidence="3 4">
    <name type="scientific">Neocallimastix californiae</name>
    <dbReference type="NCBI Taxonomy" id="1754190"/>
    <lineage>
        <taxon>Eukaryota</taxon>
        <taxon>Fungi</taxon>
        <taxon>Fungi incertae sedis</taxon>
        <taxon>Chytridiomycota</taxon>
        <taxon>Chytridiomycota incertae sedis</taxon>
        <taxon>Neocallimastigomycetes</taxon>
        <taxon>Neocallimastigales</taxon>
        <taxon>Neocallimastigaceae</taxon>
        <taxon>Neocallimastix</taxon>
    </lineage>
</organism>
<comment type="caution">
    <text evidence="3">The sequence shown here is derived from an EMBL/GenBank/DDBJ whole genome shotgun (WGS) entry which is preliminary data.</text>
</comment>
<dbReference type="EMBL" id="MCOG01000099">
    <property type="protein sequence ID" value="ORY49705.1"/>
    <property type="molecule type" value="Genomic_DNA"/>
</dbReference>
<proteinExistence type="predicted"/>
<feature type="domain" description="Choice-of-anchor A" evidence="2">
    <location>
        <begin position="214"/>
        <end position="478"/>
    </location>
</feature>
<dbReference type="NCBIfam" id="TIGR04215">
    <property type="entry name" value="choice_anch_A"/>
    <property type="match status" value="1"/>
</dbReference>
<feature type="region of interest" description="Disordered" evidence="1">
    <location>
        <begin position="1"/>
        <end position="90"/>
    </location>
</feature>
<gene>
    <name evidence="3" type="ORF">LY90DRAFT_670860</name>
</gene>
<evidence type="ECO:0000256" key="1">
    <source>
        <dbReference type="SAM" id="MobiDB-lite"/>
    </source>
</evidence>
<protein>
    <recommendedName>
        <fullName evidence="2">Choice-of-anchor A domain-containing protein</fullName>
    </recommendedName>
</protein>
<dbReference type="Proteomes" id="UP000193920">
    <property type="component" value="Unassembled WGS sequence"/>
</dbReference>
<evidence type="ECO:0000259" key="2">
    <source>
        <dbReference type="Pfam" id="PF20597"/>
    </source>
</evidence>
<feature type="compositionally biased region" description="Low complexity" evidence="1">
    <location>
        <begin position="17"/>
        <end position="90"/>
    </location>
</feature>
<dbReference type="STRING" id="1754190.A0A1Y2CTN0"/>
<reference evidence="3 4" key="1">
    <citation type="submission" date="2016-08" db="EMBL/GenBank/DDBJ databases">
        <title>A Parts List for Fungal Cellulosomes Revealed by Comparative Genomics.</title>
        <authorList>
            <consortium name="DOE Joint Genome Institute"/>
            <person name="Haitjema C.H."/>
            <person name="Gilmore S.P."/>
            <person name="Henske J.K."/>
            <person name="Solomon K.V."/>
            <person name="De Groot R."/>
            <person name="Kuo A."/>
            <person name="Mondo S.J."/>
            <person name="Salamov A.A."/>
            <person name="Labutti K."/>
            <person name="Zhao Z."/>
            <person name="Chiniquy J."/>
            <person name="Barry K."/>
            <person name="Brewer H.M."/>
            <person name="Purvine S.O."/>
            <person name="Wright A.T."/>
            <person name="Boxma B."/>
            <person name="Van Alen T."/>
            <person name="Hackstein J.H."/>
            <person name="Baker S.E."/>
            <person name="Grigoriev I.V."/>
            <person name="O'Malley M.A."/>
        </authorList>
    </citation>
    <scope>NUCLEOTIDE SEQUENCE [LARGE SCALE GENOMIC DNA]</scope>
    <source>
        <strain evidence="3 4">G1</strain>
    </source>
</reference>
<feature type="region of interest" description="Disordered" evidence="1">
    <location>
        <begin position="156"/>
        <end position="186"/>
    </location>
</feature>
<keyword evidence="4" id="KW-1185">Reference proteome</keyword>
<name>A0A1Y2CTN0_9FUNG</name>
<evidence type="ECO:0000313" key="3">
    <source>
        <dbReference type="EMBL" id="ORY49705.1"/>
    </source>
</evidence>
<sequence>MPKLNDDSDSEEEIEVPKITTSIKSSITSKKTSTTSKKPSTTSKKPSTTSKKPSTTSKKTSTTSKKSSTTSKKSSITSKKPSTTSKKSSTTITKLMITETRTTSIKSTKTKTKATLMSSISKSATIKHTTSKTIKSTYTIYKTTKLTTIKSTSTSKISTSKSTKTKPTTTQSTITAKSKSTKNGKAKSTVSTVSKIKKGKSKNGSGTKCSTEIFGIIQKFNAFFFHNFNGYSSDVQGRLAVKGTANISGGYQIGAFVYNPVEHNVKSEYSCTSATMNGDIKYSVIAGTLNYRDGGEILNGGIAYQTSIELPNYIKEAIEKYQCSIEKKTIINFEEAKRTVTTLSKKLALTTDNTKVMNESGILIIDLIPNQKLYVIKIENLNQYHNIKINENGVKISEVTIIFNLLSEVVKFTNFDISSLNKYATRILWNVPNAKKVIIQNFRIQGSLLAPNADIEGYNGNIQGQIIGNNFTGNLQIDWVPFSGCI</sequence>
<dbReference type="InterPro" id="IPR026588">
    <property type="entry name" value="Choice_anch_A"/>
</dbReference>
<dbReference type="OrthoDB" id="10689352at2759"/>
<dbReference type="Pfam" id="PF20597">
    <property type="entry name" value="pAdhesive_15"/>
    <property type="match status" value="1"/>
</dbReference>
<feature type="compositionally biased region" description="Low complexity" evidence="1">
    <location>
        <begin position="156"/>
        <end position="178"/>
    </location>
</feature>